<dbReference type="InterPro" id="IPR044520">
    <property type="entry name" value="ARF_GAP_AGD5/15"/>
</dbReference>
<dbReference type="PROSITE" id="PS50115">
    <property type="entry name" value="ARFGAP"/>
    <property type="match status" value="1"/>
</dbReference>
<dbReference type="GO" id="GO:0008270">
    <property type="term" value="F:zinc ion binding"/>
    <property type="evidence" value="ECO:0007669"/>
    <property type="project" value="UniProtKB-KW"/>
</dbReference>
<dbReference type="GO" id="GO:0005096">
    <property type="term" value="F:GTPase activator activity"/>
    <property type="evidence" value="ECO:0007669"/>
    <property type="project" value="UniProtKB-KW"/>
</dbReference>
<proteinExistence type="predicted"/>
<feature type="region of interest" description="Disordered" evidence="5">
    <location>
        <begin position="123"/>
        <end position="172"/>
    </location>
</feature>
<evidence type="ECO:0000256" key="2">
    <source>
        <dbReference type="ARBA" id="ARBA00022723"/>
    </source>
</evidence>
<keyword evidence="1" id="KW-0343">GTPase activation</keyword>
<dbReference type="FunFam" id="1.10.220.150:FF:000009">
    <property type="entry name" value="stromal membrane-associated protein 1 isoform X1"/>
    <property type="match status" value="1"/>
</dbReference>
<protein>
    <submittedName>
        <fullName evidence="7">ADP-ribosylation factor GTPase-activating protein AGD5-like</fullName>
    </submittedName>
</protein>
<reference evidence="7" key="2">
    <citation type="submission" date="2025-08" db="UniProtKB">
        <authorList>
            <consortium name="RefSeq"/>
        </authorList>
    </citation>
    <scope>IDENTIFICATION</scope>
    <source>
        <tissue evidence="7">Leaf</tissue>
    </source>
</reference>
<dbReference type="OrthoDB" id="10266696at2759"/>
<dbReference type="InterPro" id="IPR001164">
    <property type="entry name" value="ArfGAP_dom"/>
</dbReference>
<feature type="region of interest" description="Disordered" evidence="5">
    <location>
        <begin position="242"/>
        <end position="285"/>
    </location>
</feature>
<dbReference type="CDD" id="cd08204">
    <property type="entry name" value="ArfGap"/>
    <property type="match status" value="1"/>
</dbReference>
<dbReference type="Proteomes" id="UP000504610">
    <property type="component" value="Chromosome 3"/>
</dbReference>
<evidence type="ECO:0000256" key="4">
    <source>
        <dbReference type="ARBA" id="ARBA00022833"/>
    </source>
</evidence>
<sequence length="472" mass="51223">MNEKANVSKELNARHRKILEGLLKHPENRECADCKTKGPRWASVNLGIFICMQCSGIHRSLGVHISKVRSATLDTWLPEQVAFIQSMGNERANSYWEAELPPNYDRVGIENFIRAKYEEKRWVSKGEKARSPPRVEQERRRSVERTVPGYEHGHSSGAVNLFEEKKTVQAPRTRNSIAATRISLPVPPQGPNQVIKPQQKIESVAAPVETAKPAVNVAPASDPPKVDFATDLFNMLSVEEPTANTSGAAPADDNSWAGFQSAGSGQTAEKIVTSKPDESSSPLATGVDDLFKDTPNFTVQQAPQKDVKGDIMSLFEKSNMVSPFAMQQQQFAMLAQQQALYMAAAKAAGGAPNGLNQQAVANALNLASANWSNTGYQIPGMTNPGGGQTDLQKLMQDMNLRPAQPQENTPQYPISSFYTMGQANNAANGMTPNSTGEPQSSTAAQPTGTTPSSQSGKEFDFSSLMDGMFTKH</sequence>
<organism evidence="6 7">
    <name type="scientific">Raphanus sativus</name>
    <name type="common">Radish</name>
    <name type="synonym">Raphanus raphanistrum var. sativus</name>
    <dbReference type="NCBI Taxonomy" id="3726"/>
    <lineage>
        <taxon>Eukaryota</taxon>
        <taxon>Viridiplantae</taxon>
        <taxon>Streptophyta</taxon>
        <taxon>Embryophyta</taxon>
        <taxon>Tracheophyta</taxon>
        <taxon>Spermatophyta</taxon>
        <taxon>Magnoliopsida</taxon>
        <taxon>eudicotyledons</taxon>
        <taxon>Gunneridae</taxon>
        <taxon>Pentapetalae</taxon>
        <taxon>rosids</taxon>
        <taxon>malvids</taxon>
        <taxon>Brassicales</taxon>
        <taxon>Brassicaceae</taxon>
        <taxon>Brassiceae</taxon>
        <taxon>Raphanus</taxon>
    </lineage>
</organism>
<evidence type="ECO:0000313" key="6">
    <source>
        <dbReference type="Proteomes" id="UP000504610"/>
    </source>
</evidence>
<dbReference type="SUPFAM" id="SSF57863">
    <property type="entry name" value="ArfGap/RecO-like zinc finger"/>
    <property type="match status" value="1"/>
</dbReference>
<accession>A0A6J0MKC2</accession>
<dbReference type="SMART" id="SM00105">
    <property type="entry name" value="ArfGap"/>
    <property type="match status" value="1"/>
</dbReference>
<evidence type="ECO:0000256" key="3">
    <source>
        <dbReference type="ARBA" id="ARBA00022771"/>
    </source>
</evidence>
<evidence type="ECO:0000313" key="7">
    <source>
        <dbReference type="RefSeq" id="XP_018472940.1"/>
    </source>
</evidence>
<keyword evidence="3" id="KW-0863">Zinc-finger</keyword>
<dbReference type="RefSeq" id="XP_018472940.1">
    <property type="nucleotide sequence ID" value="XM_018617438.2"/>
</dbReference>
<feature type="compositionally biased region" description="Basic and acidic residues" evidence="5">
    <location>
        <begin position="123"/>
        <end position="144"/>
    </location>
</feature>
<gene>
    <name evidence="7" type="primary">LOC108844217</name>
</gene>
<dbReference type="InterPro" id="IPR037278">
    <property type="entry name" value="ARFGAP/RecO"/>
</dbReference>
<dbReference type="KEGG" id="rsz:108844217"/>
<dbReference type="GeneID" id="108844217"/>
<dbReference type="PRINTS" id="PR00405">
    <property type="entry name" value="REVINTRACTNG"/>
</dbReference>
<feature type="compositionally biased region" description="Polar residues" evidence="5">
    <location>
        <begin position="257"/>
        <end position="267"/>
    </location>
</feature>
<keyword evidence="6" id="KW-1185">Reference proteome</keyword>
<reference evidence="6" key="1">
    <citation type="journal article" date="2019" name="Database">
        <title>The radish genome database (RadishGD): an integrated information resource for radish genomics.</title>
        <authorList>
            <person name="Yu H.J."/>
            <person name="Baek S."/>
            <person name="Lee Y.J."/>
            <person name="Cho A."/>
            <person name="Mun J.H."/>
        </authorList>
    </citation>
    <scope>NUCLEOTIDE SEQUENCE [LARGE SCALE GENOMIC DNA]</scope>
    <source>
        <strain evidence="6">cv. WK10039</strain>
    </source>
</reference>
<keyword evidence="2" id="KW-0479">Metal-binding</keyword>
<evidence type="ECO:0000256" key="1">
    <source>
        <dbReference type="ARBA" id="ARBA00022468"/>
    </source>
</evidence>
<dbReference type="PANTHER" id="PTHR46419">
    <property type="entry name" value="ADP-RIBOSYLATION FACTOR GTPASE-ACTIVATING PROTEIN AGD5"/>
    <property type="match status" value="1"/>
</dbReference>
<dbReference type="PANTHER" id="PTHR46419:SF2">
    <property type="entry name" value="ADP-RIBOSYLATION FACTOR GTPASE-ACTIVATING PROTEIN AGD5"/>
    <property type="match status" value="1"/>
</dbReference>
<feature type="compositionally biased region" description="Polar residues" evidence="5">
    <location>
        <begin position="423"/>
        <end position="456"/>
    </location>
</feature>
<name>A0A6J0MKC2_RAPSA</name>
<feature type="region of interest" description="Disordered" evidence="5">
    <location>
        <begin position="423"/>
        <end position="472"/>
    </location>
</feature>
<dbReference type="Gene3D" id="1.10.220.150">
    <property type="entry name" value="Arf GTPase activating protein"/>
    <property type="match status" value="1"/>
</dbReference>
<dbReference type="InterPro" id="IPR038508">
    <property type="entry name" value="ArfGAP_dom_sf"/>
</dbReference>
<dbReference type="AlphaFoldDB" id="A0A6J0MKC2"/>
<keyword evidence="4" id="KW-0862">Zinc</keyword>
<dbReference type="Pfam" id="PF01412">
    <property type="entry name" value="ArfGap"/>
    <property type="match status" value="1"/>
</dbReference>
<evidence type="ECO:0000256" key="5">
    <source>
        <dbReference type="SAM" id="MobiDB-lite"/>
    </source>
</evidence>